<evidence type="ECO:0000313" key="1">
    <source>
        <dbReference type="EMBL" id="XRJ21530.1"/>
    </source>
</evidence>
<name>A0ACD5I131_9EURY</name>
<accession>A0ACD5I131</accession>
<organism evidence="1 2">
    <name type="scientific">Haloferax sp. Atlit-48N</name>
    <dbReference type="NCBI Taxonomy" id="2077198"/>
    <lineage>
        <taxon>Archaea</taxon>
        <taxon>Methanobacteriati</taxon>
        <taxon>Methanobacteriota</taxon>
        <taxon>Stenosarchaea group</taxon>
        <taxon>Halobacteria</taxon>
        <taxon>Halobacteriales</taxon>
        <taxon>Haloferacaceae</taxon>
        <taxon>Haloferax</taxon>
    </lineage>
</organism>
<dbReference type="Proteomes" id="UP000257089">
    <property type="component" value="Plasmid p48N_2"/>
</dbReference>
<geneLocation type="plasmid" evidence="1 2">
    <name>p48N_2</name>
</geneLocation>
<gene>
    <name evidence="1" type="ORF">DEQ67_015630</name>
</gene>
<keyword evidence="1" id="KW-0614">Plasmid</keyword>
<protein>
    <submittedName>
        <fullName evidence="1">Uncharacterized protein</fullName>
    </submittedName>
</protein>
<evidence type="ECO:0000313" key="2">
    <source>
        <dbReference type="Proteomes" id="UP000257089"/>
    </source>
</evidence>
<reference evidence="1" key="1">
    <citation type="submission" date="2023-10" db="EMBL/GenBank/DDBJ databases">
        <title>A new archaeal virus that suppresses the transcription of host immunity genes.</title>
        <authorList>
            <person name="Turgeman-Grott I."/>
            <person name="Golan N."/>
            <person name="Neri U."/>
            <person name="Naki D."/>
            <person name="Altman N."/>
            <person name="Eizenshtein K."/>
            <person name="Choudhary D."/>
            <person name="Levi R."/>
            <person name="Himani H."/>
            <person name="Reshef L."/>
            <person name="Papke T.R."/>
            <person name="Gophna U."/>
        </authorList>
    </citation>
    <scope>NUCLEOTIDE SEQUENCE</scope>
    <source>
        <strain evidence="1">Atlit-48N</strain>
    </source>
</reference>
<sequence>MSDFQSAVEYYLGKARSAANRGSATDLEEQLEHVESLLDHYSERSSPENISEPPREPSLVGEFTNFYRTVYDSSTTSPNPECVVLIHRYTWRGVFTGWNTNHGSVFSDLLSVAIDQYLHQCESEDVNEAIIEKGESNLRSIFQSTIGGVHEASTLTELRDSEFQFDELFSQTRRIVRETPKSGIVQASETILDLLSGLLLRPAQFETDIIDYRMQIRSEISQTESTESSDLDELRDNMALAARKHRLVRRFKQAIETLQFVGSAWITHLHLEGIVEDERYEEFAENIVYNNYSDSSNVAQQFLRLTENEGYWEMWDLRRRMDDSPGRVVSSGSATWGWLLDFYLLQMVRVLVETGDIESDLLEDNPIPEKDILRVRTSNVLERIDNLREEGTFRDLLSPPYDDNEIEAAIGHLHEAHERREEEAEESWKETIRDAEIPEPRETRLRENLSTEILSNFKLRKIFDSVGWIGTVDEAPAEVEIESYVLGRPSYPKRVFVDDPYVAQNLNTSRISSQIASNATQCWIDAFDSTELSLPERTGIAEFLVDQVGTSDVMCFIVDIGDERRNIFDSEDFSYRSEEAEGELSDVATAGYLAGVPVITTGLDDAKAVVIDETAKTVYDRTGEGPLSIEVILGTEWQDRHPNAFSEDGDPELVVVVEVKYSFGTSGSGITVIR</sequence>
<dbReference type="EMBL" id="CP137691">
    <property type="protein sequence ID" value="XRJ21530.1"/>
    <property type="molecule type" value="Genomic_DNA"/>
</dbReference>
<proteinExistence type="predicted"/>